<keyword evidence="12 20" id="KW-1133">Transmembrane helix</keyword>
<dbReference type="CDD" id="cd03467">
    <property type="entry name" value="Rieske"/>
    <property type="match status" value="1"/>
</dbReference>
<dbReference type="GO" id="GO:0051537">
    <property type="term" value="F:2 iron, 2 sulfur cluster binding"/>
    <property type="evidence" value="ECO:0007669"/>
    <property type="project" value="UniProtKB-KW"/>
</dbReference>
<evidence type="ECO:0000313" key="23">
    <source>
        <dbReference type="Proteomes" id="UP000247591"/>
    </source>
</evidence>
<evidence type="ECO:0000256" key="19">
    <source>
        <dbReference type="ARBA" id="ARBA00032409"/>
    </source>
</evidence>
<dbReference type="Proteomes" id="UP000247591">
    <property type="component" value="Unassembled WGS sequence"/>
</dbReference>
<evidence type="ECO:0000256" key="5">
    <source>
        <dbReference type="ARBA" id="ARBA00022448"/>
    </source>
</evidence>
<evidence type="ECO:0000256" key="7">
    <source>
        <dbReference type="ARBA" id="ARBA00022660"/>
    </source>
</evidence>
<evidence type="ECO:0000256" key="12">
    <source>
        <dbReference type="ARBA" id="ARBA00022989"/>
    </source>
</evidence>
<evidence type="ECO:0000256" key="8">
    <source>
        <dbReference type="ARBA" id="ARBA00022692"/>
    </source>
</evidence>
<dbReference type="GO" id="GO:0004497">
    <property type="term" value="F:monooxygenase activity"/>
    <property type="evidence" value="ECO:0007669"/>
    <property type="project" value="UniProtKB-ARBA"/>
</dbReference>
<keyword evidence="14" id="KW-0408">Iron</keyword>
<feature type="transmembrane region" description="Helical" evidence="20">
    <location>
        <begin position="96"/>
        <end position="117"/>
    </location>
</feature>
<dbReference type="PROSITE" id="PS51296">
    <property type="entry name" value="RIESKE"/>
    <property type="match status" value="1"/>
</dbReference>
<dbReference type="PANTHER" id="PTHR10134">
    <property type="entry name" value="CYTOCHROME B-C1 COMPLEX SUBUNIT RIESKE, MITOCHONDRIAL"/>
    <property type="match status" value="1"/>
</dbReference>
<keyword evidence="16 20" id="KW-0472">Membrane</keyword>
<evidence type="ECO:0000256" key="14">
    <source>
        <dbReference type="ARBA" id="ARBA00023004"/>
    </source>
</evidence>
<dbReference type="SUPFAM" id="SSF50022">
    <property type="entry name" value="ISP domain"/>
    <property type="match status" value="1"/>
</dbReference>
<comment type="subcellular location">
    <subcellularLocation>
        <location evidence="2">Cell membrane</location>
        <topology evidence="2">Multi-pass membrane protein</topology>
    </subcellularLocation>
</comment>
<evidence type="ECO:0000256" key="1">
    <source>
        <dbReference type="ARBA" id="ARBA00002494"/>
    </source>
</evidence>
<evidence type="ECO:0000259" key="21">
    <source>
        <dbReference type="PROSITE" id="PS51296"/>
    </source>
</evidence>
<evidence type="ECO:0000256" key="3">
    <source>
        <dbReference type="ARBA" id="ARBA00010651"/>
    </source>
</evidence>
<dbReference type="InterPro" id="IPR045603">
    <property type="entry name" value="QcrA_N"/>
</dbReference>
<comment type="similarity">
    <text evidence="3">Belongs to the Rieske iron-sulfur protein family.</text>
</comment>
<feature type="transmembrane region" description="Helical" evidence="20">
    <location>
        <begin position="163"/>
        <end position="187"/>
    </location>
</feature>
<evidence type="ECO:0000256" key="16">
    <source>
        <dbReference type="ARBA" id="ARBA00023136"/>
    </source>
</evidence>
<evidence type="ECO:0000256" key="6">
    <source>
        <dbReference type="ARBA" id="ARBA00022475"/>
    </source>
</evidence>
<evidence type="ECO:0000256" key="10">
    <source>
        <dbReference type="ARBA" id="ARBA00022723"/>
    </source>
</evidence>
<keyword evidence="5" id="KW-0813">Transport</keyword>
<dbReference type="AlphaFoldDB" id="A0A318RLQ0"/>
<evidence type="ECO:0000256" key="15">
    <source>
        <dbReference type="ARBA" id="ARBA00023014"/>
    </source>
</evidence>
<evidence type="ECO:0000256" key="20">
    <source>
        <dbReference type="SAM" id="Phobius"/>
    </source>
</evidence>
<evidence type="ECO:0000256" key="11">
    <source>
        <dbReference type="ARBA" id="ARBA00022982"/>
    </source>
</evidence>
<dbReference type="RefSeq" id="WP_110470916.1">
    <property type="nucleotide sequence ID" value="NZ_QJSP01000010.1"/>
</dbReference>
<keyword evidence="15" id="KW-0411">Iron-sulfur</keyword>
<evidence type="ECO:0000256" key="2">
    <source>
        <dbReference type="ARBA" id="ARBA00004651"/>
    </source>
</evidence>
<dbReference type="Pfam" id="PF19297">
    <property type="entry name" value="QcrA_N"/>
    <property type="match status" value="1"/>
</dbReference>
<keyword evidence="13" id="KW-0560">Oxidoreductase</keyword>
<evidence type="ECO:0000313" key="22">
    <source>
        <dbReference type="EMBL" id="PYE15362.1"/>
    </source>
</evidence>
<keyword evidence="7" id="KW-0679">Respiratory chain</keyword>
<gene>
    <name evidence="22" type="ORF">DFR67_11022</name>
</gene>
<evidence type="ECO:0000256" key="17">
    <source>
        <dbReference type="ARBA" id="ARBA00023157"/>
    </source>
</evidence>
<keyword evidence="8 20" id="KW-0812">Transmembrane</keyword>
<dbReference type="Gene3D" id="2.102.10.10">
    <property type="entry name" value="Rieske [2Fe-2S] iron-sulphur domain"/>
    <property type="match status" value="1"/>
</dbReference>
<accession>A0A318RLQ0</accession>
<dbReference type="InterPro" id="IPR014349">
    <property type="entry name" value="Rieske_Fe-S_prot"/>
</dbReference>
<dbReference type="GO" id="GO:0005886">
    <property type="term" value="C:plasma membrane"/>
    <property type="evidence" value="ECO:0007669"/>
    <property type="project" value="UniProtKB-SubCell"/>
</dbReference>
<dbReference type="Pfam" id="PF00355">
    <property type="entry name" value="Rieske"/>
    <property type="match status" value="1"/>
</dbReference>
<protein>
    <recommendedName>
        <fullName evidence="4">Cytochrome bc1 complex Rieske iron-sulfur subunit</fullName>
    </recommendedName>
    <alternativeName>
        <fullName evidence="18">Cytochrome bc1 reductase complex subunit QcrA</fullName>
    </alternativeName>
    <alternativeName>
        <fullName evidence="19">Rieske iron-sulfur protein</fullName>
    </alternativeName>
</protein>
<dbReference type="EMBL" id="QJSP01000010">
    <property type="protein sequence ID" value="PYE15362.1"/>
    <property type="molecule type" value="Genomic_DNA"/>
</dbReference>
<evidence type="ECO:0000256" key="4">
    <source>
        <dbReference type="ARBA" id="ARBA00015816"/>
    </source>
</evidence>
<sequence>MSDQQKPVPTQDELDSMSNDQLVKLGTNLDGVEVIHRRERFPVPGTKAEKRAERSVAFWFVLSGISAIACFVIFLFNQWEFVMPGGDNYRAYLLNTPLLGFTFGLSILAIGIGAVQFTKKFIPEEISVQDRHDGGSTETDKKTIVAELGDSLNTSTLPRRKMIIGAGLFGLGTFAVTGAVALLGGIIKNPWAEGKNSALWHTGWSPIYNPPENPNETIFLRRDTGNPMSVVLVRPEDLDAGAMETVFPWRVSDGTGETEESRHKLIEGLRYISNPVMLIRLRPNDAAKAIKRQGQESFNYGDYYAYTKVCSHLGCPTSLFEQQTNRILCPCHQSQFDALEYAKPIFGPAARSLAQLPITVNEQGFMVAAGDFIEPVGPAFWERGKGKDRP</sequence>
<feature type="transmembrane region" description="Helical" evidence="20">
    <location>
        <begin position="56"/>
        <end position="76"/>
    </location>
</feature>
<comment type="function">
    <text evidence="1">Iron-sulfur subunit of the cytochrome bc1 complex, an essential component of the respiratory electron transport chain required for ATP synthesis. The bc1 complex catalyzes the oxidation of menaquinol and the reduction of cytochrome c in the respiratory chain. The bc1 complex operates through a Q-cycle mechanism that couples electron transfer to generation of the proton gradient that drives ATP synthesis.</text>
</comment>
<feature type="domain" description="Rieske" evidence="21">
    <location>
        <begin position="273"/>
        <end position="367"/>
    </location>
</feature>
<dbReference type="InterPro" id="IPR017941">
    <property type="entry name" value="Rieske_2Fe-2S"/>
</dbReference>
<keyword evidence="11" id="KW-0249">Electron transport</keyword>
<proteinExistence type="inferred from homology"/>
<name>A0A318RLQ0_WILLI</name>
<evidence type="ECO:0000256" key="13">
    <source>
        <dbReference type="ARBA" id="ARBA00023002"/>
    </source>
</evidence>
<keyword evidence="23" id="KW-1185">Reference proteome</keyword>
<dbReference type="GO" id="GO:0016705">
    <property type="term" value="F:oxidoreductase activity, acting on paired donors, with incorporation or reduction of molecular oxygen"/>
    <property type="evidence" value="ECO:0007669"/>
    <property type="project" value="UniProtKB-ARBA"/>
</dbReference>
<dbReference type="InterPro" id="IPR036922">
    <property type="entry name" value="Rieske_2Fe-2S_sf"/>
</dbReference>
<keyword evidence="6" id="KW-1003">Cell membrane</keyword>
<evidence type="ECO:0000256" key="18">
    <source>
        <dbReference type="ARBA" id="ARBA00029586"/>
    </source>
</evidence>
<organism evidence="22 23">
    <name type="scientific">Williamsia limnetica</name>
    <dbReference type="NCBI Taxonomy" id="882452"/>
    <lineage>
        <taxon>Bacteria</taxon>
        <taxon>Bacillati</taxon>
        <taxon>Actinomycetota</taxon>
        <taxon>Actinomycetes</taxon>
        <taxon>Mycobacteriales</taxon>
        <taxon>Nocardiaceae</taxon>
        <taxon>Williamsia</taxon>
    </lineage>
</organism>
<dbReference type="GO" id="GO:0046872">
    <property type="term" value="F:metal ion binding"/>
    <property type="evidence" value="ECO:0007669"/>
    <property type="project" value="UniProtKB-KW"/>
</dbReference>
<keyword evidence="17" id="KW-1015">Disulfide bond</keyword>
<comment type="caution">
    <text evidence="22">The sequence shown here is derived from an EMBL/GenBank/DDBJ whole genome shotgun (WGS) entry which is preliminary data.</text>
</comment>
<dbReference type="OrthoDB" id="9802613at2"/>
<reference evidence="22 23" key="1">
    <citation type="submission" date="2018-06" db="EMBL/GenBank/DDBJ databases">
        <title>Genomic Encyclopedia of Type Strains, Phase IV (KMG-IV): sequencing the most valuable type-strain genomes for metagenomic binning, comparative biology and taxonomic classification.</title>
        <authorList>
            <person name="Goeker M."/>
        </authorList>
    </citation>
    <scope>NUCLEOTIDE SEQUENCE [LARGE SCALE GENOMIC DNA]</scope>
    <source>
        <strain evidence="22 23">DSM 45521</strain>
    </source>
</reference>
<keyword evidence="9" id="KW-0001">2Fe-2S</keyword>
<evidence type="ECO:0000256" key="9">
    <source>
        <dbReference type="ARBA" id="ARBA00022714"/>
    </source>
</evidence>
<keyword evidence="10" id="KW-0479">Metal-binding</keyword>